<dbReference type="AlphaFoldDB" id="A0A375IC16"/>
<evidence type="ECO:0000313" key="1">
    <source>
        <dbReference type="EMBL" id="SPK72326.1"/>
    </source>
</evidence>
<gene>
    <name evidence="1" type="ORF">CT19425_70026</name>
</gene>
<dbReference type="Proteomes" id="UP000255505">
    <property type="component" value="Chromosome I"/>
</dbReference>
<name>A0A375IC16_9BURK</name>
<organism evidence="1 2">
    <name type="scientific">Cupriavidus taiwanensis</name>
    <dbReference type="NCBI Taxonomy" id="164546"/>
    <lineage>
        <taxon>Bacteria</taxon>
        <taxon>Pseudomonadati</taxon>
        <taxon>Pseudomonadota</taxon>
        <taxon>Betaproteobacteria</taxon>
        <taxon>Burkholderiales</taxon>
        <taxon>Burkholderiaceae</taxon>
        <taxon>Cupriavidus</taxon>
    </lineage>
</organism>
<protein>
    <submittedName>
        <fullName evidence="1">Uncharacterized protein</fullName>
    </submittedName>
</protein>
<accession>A0A375IC16</accession>
<evidence type="ECO:0000313" key="2">
    <source>
        <dbReference type="Proteomes" id="UP000255505"/>
    </source>
</evidence>
<proteinExistence type="predicted"/>
<sequence>MISGSSELSFFLIPLSPQRHALPTWI</sequence>
<reference evidence="1 2" key="1">
    <citation type="submission" date="2018-01" db="EMBL/GenBank/DDBJ databases">
        <authorList>
            <person name="Gaut B.S."/>
            <person name="Morton B.R."/>
            <person name="Clegg M.T."/>
            <person name="Duvall M.R."/>
        </authorList>
    </citation>
    <scope>NUCLEOTIDE SEQUENCE [LARGE SCALE GENOMIC DNA]</scope>
    <source>
        <strain evidence="1">Cupriavidus taiwanensis LMG 19425</strain>
    </source>
</reference>
<dbReference type="EMBL" id="LT991976">
    <property type="protein sequence ID" value="SPK72326.1"/>
    <property type="molecule type" value="Genomic_DNA"/>
</dbReference>